<evidence type="ECO:0000256" key="1">
    <source>
        <dbReference type="ARBA" id="ARBA00012513"/>
    </source>
</evidence>
<dbReference type="CDD" id="cd14014">
    <property type="entry name" value="STKc_PknB_like"/>
    <property type="match status" value="1"/>
</dbReference>
<dbReference type="CDD" id="cd00995">
    <property type="entry name" value="PBP2_NikA_DppA_OppA_like"/>
    <property type="match status" value="1"/>
</dbReference>
<dbReference type="SMART" id="SM00220">
    <property type="entry name" value="S_TKc"/>
    <property type="match status" value="1"/>
</dbReference>
<keyword evidence="2" id="KW-0723">Serine/threonine-protein kinase</keyword>
<keyword evidence="11" id="KW-1185">Reference proteome</keyword>
<accession>A0AA41Q3R3</accession>
<dbReference type="PROSITE" id="PS50011">
    <property type="entry name" value="PROTEIN_KINASE_DOM"/>
    <property type="match status" value="1"/>
</dbReference>
<keyword evidence="4 7" id="KW-0547">Nucleotide-binding</keyword>
<dbReference type="Pfam" id="PF00496">
    <property type="entry name" value="SBP_bac_5"/>
    <property type="match status" value="1"/>
</dbReference>
<reference evidence="10" key="1">
    <citation type="submission" date="2022-01" db="EMBL/GenBank/DDBJ databases">
        <title>Genome-Based Taxonomic Classification of the Phylum Actinobacteria.</title>
        <authorList>
            <person name="Gao Y."/>
        </authorList>
    </citation>
    <scope>NUCLEOTIDE SEQUENCE</scope>
    <source>
        <strain evidence="10">KLBMP 8922</strain>
    </source>
</reference>
<dbReference type="PROSITE" id="PS00108">
    <property type="entry name" value="PROTEIN_KINASE_ST"/>
    <property type="match status" value="1"/>
</dbReference>
<feature type="region of interest" description="Disordered" evidence="8">
    <location>
        <begin position="278"/>
        <end position="363"/>
    </location>
</feature>
<feature type="compositionally biased region" description="Pro residues" evidence="8">
    <location>
        <begin position="312"/>
        <end position="353"/>
    </location>
</feature>
<dbReference type="Gene3D" id="3.40.190.10">
    <property type="entry name" value="Periplasmic binding protein-like II"/>
    <property type="match status" value="1"/>
</dbReference>
<dbReference type="InterPro" id="IPR000719">
    <property type="entry name" value="Prot_kinase_dom"/>
</dbReference>
<evidence type="ECO:0000256" key="4">
    <source>
        <dbReference type="ARBA" id="ARBA00022741"/>
    </source>
</evidence>
<feature type="binding site" evidence="7">
    <location>
        <position position="42"/>
    </location>
    <ligand>
        <name>ATP</name>
        <dbReference type="ChEBI" id="CHEBI:30616"/>
    </ligand>
</feature>
<evidence type="ECO:0000256" key="6">
    <source>
        <dbReference type="ARBA" id="ARBA00022840"/>
    </source>
</evidence>
<evidence type="ECO:0000256" key="5">
    <source>
        <dbReference type="ARBA" id="ARBA00022777"/>
    </source>
</evidence>
<evidence type="ECO:0000256" key="3">
    <source>
        <dbReference type="ARBA" id="ARBA00022679"/>
    </source>
</evidence>
<dbReference type="EC" id="2.7.11.1" evidence="1"/>
<protein>
    <recommendedName>
        <fullName evidence="1">non-specific serine/threonine protein kinase</fullName>
        <ecNumber evidence="1">2.7.11.1</ecNumber>
    </recommendedName>
</protein>
<dbReference type="RefSeq" id="WP_235055661.1">
    <property type="nucleotide sequence ID" value="NZ_JAKFHA010000020.1"/>
</dbReference>
<feature type="domain" description="Protein kinase" evidence="9">
    <location>
        <begin position="13"/>
        <end position="269"/>
    </location>
</feature>
<evidence type="ECO:0000313" key="11">
    <source>
        <dbReference type="Proteomes" id="UP001165378"/>
    </source>
</evidence>
<keyword evidence="6 7" id="KW-0067">ATP-binding</keyword>
<dbReference type="Gene3D" id="3.90.76.10">
    <property type="entry name" value="Dipeptide-binding Protein, Domain 1"/>
    <property type="match status" value="1"/>
</dbReference>
<dbReference type="PROSITE" id="PS00107">
    <property type="entry name" value="PROTEIN_KINASE_ATP"/>
    <property type="match status" value="1"/>
</dbReference>
<dbReference type="GO" id="GO:0015833">
    <property type="term" value="P:peptide transport"/>
    <property type="evidence" value="ECO:0007669"/>
    <property type="project" value="TreeGrafter"/>
</dbReference>
<organism evidence="10 11">
    <name type="scientific">Yinghuangia soli</name>
    <dbReference type="NCBI Taxonomy" id="2908204"/>
    <lineage>
        <taxon>Bacteria</taxon>
        <taxon>Bacillati</taxon>
        <taxon>Actinomycetota</taxon>
        <taxon>Actinomycetes</taxon>
        <taxon>Kitasatosporales</taxon>
        <taxon>Streptomycetaceae</taxon>
        <taxon>Yinghuangia</taxon>
    </lineage>
</organism>
<dbReference type="AlphaFoldDB" id="A0AA41Q3R3"/>
<evidence type="ECO:0000259" key="9">
    <source>
        <dbReference type="PROSITE" id="PS50011"/>
    </source>
</evidence>
<dbReference type="Gene3D" id="3.10.105.10">
    <property type="entry name" value="Dipeptide-binding Protein, Domain 3"/>
    <property type="match status" value="1"/>
</dbReference>
<proteinExistence type="predicted"/>
<gene>
    <name evidence="10" type="ORF">LZ495_27790</name>
</gene>
<dbReference type="InterPro" id="IPR039424">
    <property type="entry name" value="SBP_5"/>
</dbReference>
<dbReference type="Pfam" id="PF00069">
    <property type="entry name" value="Pkinase"/>
    <property type="match status" value="1"/>
</dbReference>
<dbReference type="EMBL" id="JAKFHA010000020">
    <property type="protein sequence ID" value="MCF2530993.1"/>
    <property type="molecule type" value="Genomic_DNA"/>
</dbReference>
<dbReference type="InterPro" id="IPR008271">
    <property type="entry name" value="Ser/Thr_kinase_AS"/>
</dbReference>
<name>A0AA41Q3R3_9ACTN</name>
<dbReference type="InterPro" id="IPR017441">
    <property type="entry name" value="Protein_kinase_ATP_BS"/>
</dbReference>
<dbReference type="Proteomes" id="UP001165378">
    <property type="component" value="Unassembled WGS sequence"/>
</dbReference>
<dbReference type="Gene3D" id="3.30.200.20">
    <property type="entry name" value="Phosphorylase Kinase, domain 1"/>
    <property type="match status" value="1"/>
</dbReference>
<dbReference type="GO" id="GO:0004674">
    <property type="term" value="F:protein serine/threonine kinase activity"/>
    <property type="evidence" value="ECO:0007669"/>
    <property type="project" value="UniProtKB-KW"/>
</dbReference>
<dbReference type="Gene3D" id="1.10.510.10">
    <property type="entry name" value="Transferase(Phosphotransferase) domain 1"/>
    <property type="match status" value="1"/>
</dbReference>
<dbReference type="FunFam" id="1.10.510.10:FF:000021">
    <property type="entry name" value="Serine/threonine protein kinase"/>
    <property type="match status" value="1"/>
</dbReference>
<dbReference type="InterPro" id="IPR000914">
    <property type="entry name" value="SBP_5_dom"/>
</dbReference>
<dbReference type="PANTHER" id="PTHR30290">
    <property type="entry name" value="PERIPLASMIC BINDING COMPONENT OF ABC TRANSPORTER"/>
    <property type="match status" value="1"/>
</dbReference>
<dbReference type="GO" id="GO:0005524">
    <property type="term" value="F:ATP binding"/>
    <property type="evidence" value="ECO:0007669"/>
    <property type="project" value="UniProtKB-UniRule"/>
</dbReference>
<keyword evidence="5" id="KW-0418">Kinase</keyword>
<evidence type="ECO:0000256" key="7">
    <source>
        <dbReference type="PROSITE-ProRule" id="PRU10141"/>
    </source>
</evidence>
<dbReference type="SUPFAM" id="SSF56112">
    <property type="entry name" value="Protein kinase-like (PK-like)"/>
    <property type="match status" value="1"/>
</dbReference>
<dbReference type="PANTHER" id="PTHR30290:SF83">
    <property type="entry name" value="ABC TRANSPORTER SUBSTRATE-BINDING PROTEIN"/>
    <property type="match status" value="1"/>
</dbReference>
<evidence type="ECO:0000256" key="8">
    <source>
        <dbReference type="SAM" id="MobiDB-lite"/>
    </source>
</evidence>
<dbReference type="GO" id="GO:1904680">
    <property type="term" value="F:peptide transmembrane transporter activity"/>
    <property type="evidence" value="ECO:0007669"/>
    <property type="project" value="TreeGrafter"/>
</dbReference>
<comment type="caution">
    <text evidence="10">The sequence shown here is derived from an EMBL/GenBank/DDBJ whole genome shotgun (WGS) entry which is preliminary data.</text>
</comment>
<evidence type="ECO:0000256" key="2">
    <source>
        <dbReference type="ARBA" id="ARBA00022527"/>
    </source>
</evidence>
<dbReference type="InterPro" id="IPR011009">
    <property type="entry name" value="Kinase-like_dom_sf"/>
</dbReference>
<feature type="region of interest" description="Disordered" evidence="8">
    <location>
        <begin position="399"/>
        <end position="425"/>
    </location>
</feature>
<dbReference type="SUPFAM" id="SSF53850">
    <property type="entry name" value="Periplasmic binding protein-like II"/>
    <property type="match status" value="1"/>
</dbReference>
<sequence length="930" mass="98278">MGVDGVRVLAGRYELVRFVGRGGMGEVWEGRDRMIERRVAVKILPNEPGDSSGSALFFREARTAGALHHPGVVTVFDLGQDETDGSLFLVMEFLDGRDLAALLRASGAPPVEVAVDWAAQAAAALARAHGAGIVHRDLKPANLLLTSEGQIKILDFGIARFMEHTNQSSKVMGTLAYMPPERFDEHPGDTRSDLYSLGCVLHELLTGKVPFEASGPVAMMNAHLTRVPDRPGEHRPGVPEALDDLVLRMLAKAPEDRPASADEVAHRLRTLGASAAGSPAAGAAALPPASGGGSVPARPTYAPHVSATTGIPPAPAVPATPPPGIPAPPPGAPAFPPSALPTMPGPDRPPAAPMPGWQQPGFPPPVPEGKRGRLRTTWVAAGTAMVLVAGGLTAALINGGGGDDDPSAGPSDPVTPVGDKPGESFRTGGSIAVALREPPSLVPTNVYDSEGSEVLNALFAGLVDYETDTGKTVPRVAESVTTRDNKEWTVKLKPGWKFHNGEPVTAGSFVDAWNYGANQANDQKMMASFAWIEGSAELSPGPGKAPASDKLKGLKVIDDATFTVTLTTPYAQFDTMLGNNAFYPLPKAFFTDPKAFAEAPIGNGPFQMDGRWEHNTQIKVKRFDGYGDPAHKARLDAVTFRIHTSAETAYVSLRAGTVDIMDQVPATAMPSVAADFRGRTSTKPEAGISYLGLPIAQNPALANPDLRKAISMAIDRKALAGIVFPGTRIPADDFVSPTVPGYRKGACEACAFDAAKAKALFDQAGGLPGNKLELAYNTDGAHKEWIEAVAAMLKANLGIEATPKPFDNYSNLLQAVLTKQYNGAFRTGWTLDYPSIENYLGPLFRQSAMETGANYSGYASPSFEAAMNTADRARGDDAVKAYQVADDIVLKDMPYIPLFFSQATNAWSTKVTNVAVDAQGHIRLELVSLA</sequence>
<feature type="compositionally biased region" description="Low complexity" evidence="8">
    <location>
        <begin position="278"/>
        <end position="289"/>
    </location>
</feature>
<evidence type="ECO:0000313" key="10">
    <source>
        <dbReference type="EMBL" id="MCF2530993.1"/>
    </source>
</evidence>
<keyword evidence="3" id="KW-0808">Transferase</keyword>